<dbReference type="PANTHER" id="PTHR15052">
    <property type="entry name" value="RNA POLYMERASE III TRANSCRIPTION INITIATION FACTOR COMPLEX SUBUNIT"/>
    <property type="match status" value="1"/>
</dbReference>
<evidence type="ECO:0000256" key="3">
    <source>
        <dbReference type="ARBA" id="ARBA00022737"/>
    </source>
</evidence>
<dbReference type="Gene3D" id="2.130.10.10">
    <property type="entry name" value="YVTN repeat-like/Quinoprotein amine dehydrogenase"/>
    <property type="match status" value="1"/>
</dbReference>
<organism evidence="8 9">
    <name type="scientific">Pundamilia nyererei</name>
    <dbReference type="NCBI Taxonomy" id="303518"/>
    <lineage>
        <taxon>Eukaryota</taxon>
        <taxon>Metazoa</taxon>
        <taxon>Chordata</taxon>
        <taxon>Craniata</taxon>
        <taxon>Vertebrata</taxon>
        <taxon>Euteleostomi</taxon>
        <taxon>Actinopterygii</taxon>
        <taxon>Neopterygii</taxon>
        <taxon>Teleostei</taxon>
        <taxon>Neoteleostei</taxon>
        <taxon>Acanthomorphata</taxon>
        <taxon>Ovalentaria</taxon>
        <taxon>Cichlomorphae</taxon>
        <taxon>Cichliformes</taxon>
        <taxon>Cichlidae</taxon>
        <taxon>African cichlids</taxon>
        <taxon>Pseudocrenilabrinae</taxon>
        <taxon>Haplochromini</taxon>
        <taxon>Pundamilia</taxon>
    </lineage>
</organism>
<feature type="compositionally biased region" description="Basic residues" evidence="7">
    <location>
        <begin position="233"/>
        <end position="242"/>
    </location>
</feature>
<feature type="compositionally biased region" description="Acidic residues" evidence="7">
    <location>
        <begin position="787"/>
        <end position="819"/>
    </location>
</feature>
<evidence type="ECO:0000256" key="6">
    <source>
        <dbReference type="PROSITE-ProRule" id="PRU00221"/>
    </source>
</evidence>
<evidence type="ECO:0000256" key="4">
    <source>
        <dbReference type="ARBA" id="ARBA00023163"/>
    </source>
</evidence>
<keyword evidence="3" id="KW-0677">Repeat</keyword>
<dbReference type="InterPro" id="IPR052416">
    <property type="entry name" value="GTF3C_component"/>
</dbReference>
<dbReference type="InterPro" id="IPR019775">
    <property type="entry name" value="WD40_repeat_CS"/>
</dbReference>
<feature type="compositionally biased region" description="Acidic residues" evidence="7">
    <location>
        <begin position="255"/>
        <end position="281"/>
    </location>
</feature>
<feature type="compositionally biased region" description="Basic and acidic residues" evidence="7">
    <location>
        <begin position="34"/>
        <end position="49"/>
    </location>
</feature>
<feature type="compositionally biased region" description="Basic and acidic residues" evidence="7">
    <location>
        <begin position="85"/>
        <end position="94"/>
    </location>
</feature>
<evidence type="ECO:0000256" key="5">
    <source>
        <dbReference type="ARBA" id="ARBA00023242"/>
    </source>
</evidence>
<evidence type="ECO:0000313" key="9">
    <source>
        <dbReference type="RefSeq" id="XP_013771584.1"/>
    </source>
</evidence>
<dbReference type="GeneID" id="102213083"/>
<sequence length="978" mass="109740">MEPTESAQGQEKPLEEGADLIFSSKGRQRKKNPKYLDYETDDKTNEHLSPKTPRKSSGRRRAASQKTPTKSRKSKAATQDTPDGENEKKDKTPTECDGQTTAEVADEPLRGKKTQSKRTPAKKTPAKKCSNANVDLIDGEGVVKDTVQQENGTPKPKRKYVKKQYVQQVKPVIKEKDAEEPEEETGQGGRRRRGAAKAALKYLHNLAKDLFGQSDEPGSEDTGSEQKTPKASKVGKGKKRKHPDSDAAEDKDFVPDNDEEEDAEEMEDDDEEAAYDSDLDSNCDKRGKNPPVYYVNNNNTCSFVKAQNGLNTPIMKTALESAKTTKKFREEHYSSWVFPEWVPSTRDWVPVPQSDLEKYLPQTLHSAAFKVSREGLNKEEAPLQRLKRFESIPPHPERWDMMLYAGGPVWALEWCPTPDGAPATQYIALSCHQRMDDFHYVNKTSTGTGLIQLWDVGKLKYGNRPDSKPVVVYSLAQDKGFVWHLKWCPAGGWELPTCARKAPFLPRLGLLAVATSTGVVTIYSIPHPDALHSNTTQPNSGKGIETPQVYKVKGVVTLKLGAFKAPHHEMSGLVLSMDWLPDKPHNIMAIGFYDGVVGLWDLTAKSALLRVRESDRSLSLLPYRCILAHNNGVRSLAFCPASRYLLVTTGDDRFVKTWDLRRLYDPITVQKRCLANEINWPLNAPGVLMAQDNGTVVKGSQGVHYIDHHMRSLFALPRSGTVWSLSYTEWINSLVTADSFGEVIFSLLPQISYVAPYIKRTIERRFPIYFTSMVPYDATEREKQEMGGEEEEGNAVEEQQGEETEEPDATQEAGNENDSEGGRVGRKCPPLKFQTYKEATKKYCLHYTDFDFRTTAGSERRAVWKRMKDTEVKAKIILDDMPLSALYKVSETHTHTQGGYHQTPAVVQHKEKKQEKINSAMRGNGGEICKNSLFLLPLLPPPLMGSYKGAECNDVLNEKNVTLSGRREGEMESSHLRI</sequence>
<dbReference type="PROSITE" id="PS00678">
    <property type="entry name" value="WD_REPEATS_1"/>
    <property type="match status" value="1"/>
</dbReference>
<accession>A0A9Y6MCB5</accession>
<feature type="compositionally biased region" description="Basic and acidic residues" evidence="7">
    <location>
        <begin position="243"/>
        <end position="254"/>
    </location>
</feature>
<proteinExistence type="predicted"/>
<feature type="compositionally biased region" description="Basic residues" evidence="7">
    <location>
        <begin position="111"/>
        <end position="126"/>
    </location>
</feature>
<keyword evidence="4" id="KW-0804">Transcription</keyword>
<dbReference type="InterPro" id="IPR015943">
    <property type="entry name" value="WD40/YVTN_repeat-like_dom_sf"/>
</dbReference>
<dbReference type="SUPFAM" id="SSF50978">
    <property type="entry name" value="WD40 repeat-like"/>
    <property type="match status" value="1"/>
</dbReference>
<dbReference type="PROSITE" id="PS50082">
    <property type="entry name" value="WD_REPEATS_2"/>
    <property type="match status" value="1"/>
</dbReference>
<gene>
    <name evidence="9" type="primary">gtf3c2</name>
</gene>
<dbReference type="Proteomes" id="UP000695023">
    <property type="component" value="Unplaced"/>
</dbReference>
<name>A0A9Y6MCB5_9CICH</name>
<evidence type="ECO:0000256" key="7">
    <source>
        <dbReference type="SAM" id="MobiDB-lite"/>
    </source>
</evidence>
<feature type="compositionally biased region" description="Basic residues" evidence="7">
    <location>
        <begin position="52"/>
        <end position="75"/>
    </location>
</feature>
<keyword evidence="8" id="KW-1185">Reference proteome</keyword>
<dbReference type="PROSITE" id="PS50294">
    <property type="entry name" value="WD_REPEATS_REGION"/>
    <property type="match status" value="1"/>
</dbReference>
<dbReference type="Pfam" id="PF00400">
    <property type="entry name" value="WD40"/>
    <property type="match status" value="1"/>
</dbReference>
<dbReference type="GO" id="GO:0005634">
    <property type="term" value="C:nucleus"/>
    <property type="evidence" value="ECO:0007669"/>
    <property type="project" value="UniProtKB-SubCell"/>
</dbReference>
<feature type="region of interest" description="Disordered" evidence="7">
    <location>
        <begin position="780"/>
        <end position="829"/>
    </location>
</feature>
<protein>
    <submittedName>
        <fullName evidence="9">General transcription factor 3C polypeptide 2 isoform X1</fullName>
    </submittedName>
</protein>
<evidence type="ECO:0000313" key="8">
    <source>
        <dbReference type="Proteomes" id="UP000695023"/>
    </source>
</evidence>
<comment type="subcellular location">
    <subcellularLocation>
        <location evidence="1">Nucleus</location>
    </subcellularLocation>
</comment>
<evidence type="ECO:0000256" key="1">
    <source>
        <dbReference type="ARBA" id="ARBA00004123"/>
    </source>
</evidence>
<feature type="repeat" description="WD" evidence="6">
    <location>
        <begin position="626"/>
        <end position="661"/>
    </location>
</feature>
<dbReference type="InterPro" id="IPR001680">
    <property type="entry name" value="WD40_rpt"/>
</dbReference>
<dbReference type="RefSeq" id="XP_013771584.1">
    <property type="nucleotide sequence ID" value="XM_013916130.1"/>
</dbReference>
<keyword evidence="5" id="KW-0539">Nucleus</keyword>
<dbReference type="SMART" id="SM00320">
    <property type="entry name" value="WD40"/>
    <property type="match status" value="3"/>
</dbReference>
<feature type="region of interest" description="Disordered" evidence="7">
    <location>
        <begin position="169"/>
        <end position="287"/>
    </location>
</feature>
<evidence type="ECO:0000256" key="2">
    <source>
        <dbReference type="ARBA" id="ARBA00022574"/>
    </source>
</evidence>
<dbReference type="GO" id="GO:0006383">
    <property type="term" value="P:transcription by RNA polymerase III"/>
    <property type="evidence" value="ECO:0007669"/>
    <property type="project" value="TreeGrafter"/>
</dbReference>
<keyword evidence="2 6" id="KW-0853">WD repeat</keyword>
<dbReference type="InterPro" id="IPR036322">
    <property type="entry name" value="WD40_repeat_dom_sf"/>
</dbReference>
<dbReference type="CTD" id="2976"/>
<dbReference type="GO" id="GO:0000127">
    <property type="term" value="C:transcription factor TFIIIC complex"/>
    <property type="evidence" value="ECO:0007669"/>
    <property type="project" value="TreeGrafter"/>
</dbReference>
<reference evidence="9" key="1">
    <citation type="submission" date="2025-08" db="UniProtKB">
        <authorList>
            <consortium name="RefSeq"/>
        </authorList>
    </citation>
    <scope>IDENTIFICATION</scope>
</reference>
<dbReference type="AlphaFoldDB" id="A0A9Y6MCB5"/>
<feature type="region of interest" description="Disordered" evidence="7">
    <location>
        <begin position="1"/>
        <end position="133"/>
    </location>
</feature>
<dbReference type="PANTHER" id="PTHR15052:SF2">
    <property type="entry name" value="GENERAL TRANSCRIPTION FACTOR 3C POLYPEPTIDE 2"/>
    <property type="match status" value="1"/>
</dbReference>